<evidence type="ECO:0000313" key="4">
    <source>
        <dbReference type="Proteomes" id="UP000664169"/>
    </source>
</evidence>
<evidence type="ECO:0000313" key="3">
    <source>
        <dbReference type="EMBL" id="CAF9911109.1"/>
    </source>
</evidence>
<accession>A0A8H3IEV5</accession>
<feature type="compositionally biased region" description="Basic and acidic residues" evidence="1">
    <location>
        <begin position="417"/>
        <end position="432"/>
    </location>
</feature>
<feature type="region of interest" description="Disordered" evidence="1">
    <location>
        <begin position="213"/>
        <end position="265"/>
    </location>
</feature>
<keyword evidence="4" id="KW-1185">Reference proteome</keyword>
<feature type="region of interest" description="Disordered" evidence="1">
    <location>
        <begin position="44"/>
        <end position="72"/>
    </location>
</feature>
<gene>
    <name evidence="3" type="ORF">GOMPHAMPRED_007305</name>
</gene>
<feature type="region of interest" description="Disordered" evidence="1">
    <location>
        <begin position="409"/>
        <end position="447"/>
    </location>
</feature>
<keyword evidence="2" id="KW-0732">Signal</keyword>
<feature type="compositionally biased region" description="Polar residues" evidence="1">
    <location>
        <begin position="232"/>
        <end position="258"/>
    </location>
</feature>
<feature type="signal peptide" evidence="2">
    <location>
        <begin position="1"/>
        <end position="18"/>
    </location>
</feature>
<dbReference type="PANTHER" id="PTHR36578:SF1">
    <property type="entry name" value="APPLE DOMAIN-CONTAINING PROTEIN"/>
    <property type="match status" value="1"/>
</dbReference>
<dbReference type="OrthoDB" id="271448at2759"/>
<feature type="chain" id="PRO_5034134381" evidence="2">
    <location>
        <begin position="19"/>
        <end position="509"/>
    </location>
</feature>
<comment type="caution">
    <text evidence="3">The sequence shown here is derived from an EMBL/GenBank/DDBJ whole genome shotgun (WGS) entry which is preliminary data.</text>
</comment>
<feature type="compositionally biased region" description="Basic residues" evidence="1">
    <location>
        <begin position="433"/>
        <end position="442"/>
    </location>
</feature>
<dbReference type="PANTHER" id="PTHR36578">
    <property type="entry name" value="CHROMOSOME 15, WHOLE GENOME SHOTGUN SEQUENCE"/>
    <property type="match status" value="1"/>
</dbReference>
<sequence length="509" mass="56035">MVKSLHIALAYLAAQGLAQPLKGRAESCDNSDCSACSDHSASPCGDVTSPQGQQQDQAQQQAPPAAPIPAEICNASPSDTDSAFLGNATYTDQANAAATPQGFYQSFKAMNTIVHGIPAAASPLAIHTLDSYDTESCAVLCRQKSDCVSFNIYVERGHMVTPCDTCPNPSSQPRYICVSFKQPICASEATNDNQWRHKFHVVHAGSNGYNMEGVPVTCGGAQTSDQSDEPESSSASQTQTSLIPLPTQSSQGQESHPTPSVLRRPGFRENYAYPTQAFSIPNYDGVWTAIPTTAPDGGVQTVFEPCTKTDLTTTVVVTDVAAQPTGSSSSHETSFWRFKPGKTRSKEHWKYKPGHGHHEDHWKYKLKQKGRGSLNLVTSTEDHTNQDGWTWDAKHKVWYSYTPAEVSESHHHHHSKLGYDHKSKHSDHEHLKASSHRHHHHHSSTDGEGWYWNPKSEEWYYYTPAVVSEPNAHTKLDYDHKSKHSDHEHLKASKDSHDDHSVSLSAGIH</sequence>
<dbReference type="AlphaFoldDB" id="A0A8H3IEV5"/>
<organism evidence="3 4">
    <name type="scientific">Gomphillus americanus</name>
    <dbReference type="NCBI Taxonomy" id="1940652"/>
    <lineage>
        <taxon>Eukaryota</taxon>
        <taxon>Fungi</taxon>
        <taxon>Dikarya</taxon>
        <taxon>Ascomycota</taxon>
        <taxon>Pezizomycotina</taxon>
        <taxon>Lecanoromycetes</taxon>
        <taxon>OSLEUM clade</taxon>
        <taxon>Ostropomycetidae</taxon>
        <taxon>Ostropales</taxon>
        <taxon>Graphidaceae</taxon>
        <taxon>Gomphilloideae</taxon>
        <taxon>Gomphillus</taxon>
    </lineage>
</organism>
<protein>
    <submittedName>
        <fullName evidence="3">Uncharacterized protein</fullName>
    </submittedName>
</protein>
<proteinExistence type="predicted"/>
<feature type="region of interest" description="Disordered" evidence="1">
    <location>
        <begin position="476"/>
        <end position="509"/>
    </location>
</feature>
<feature type="compositionally biased region" description="Basic and acidic residues" evidence="1">
    <location>
        <begin position="476"/>
        <end position="501"/>
    </location>
</feature>
<name>A0A8H3IEV5_9LECA</name>
<reference evidence="3" key="1">
    <citation type="submission" date="2021-03" db="EMBL/GenBank/DDBJ databases">
        <authorList>
            <person name="Tagirdzhanova G."/>
        </authorList>
    </citation>
    <scope>NUCLEOTIDE SEQUENCE</scope>
</reference>
<evidence type="ECO:0000256" key="2">
    <source>
        <dbReference type="SAM" id="SignalP"/>
    </source>
</evidence>
<feature type="compositionally biased region" description="Low complexity" evidence="1">
    <location>
        <begin position="50"/>
        <end position="63"/>
    </location>
</feature>
<dbReference type="Proteomes" id="UP000664169">
    <property type="component" value="Unassembled WGS sequence"/>
</dbReference>
<evidence type="ECO:0000256" key="1">
    <source>
        <dbReference type="SAM" id="MobiDB-lite"/>
    </source>
</evidence>
<dbReference type="EMBL" id="CAJPDQ010000006">
    <property type="protein sequence ID" value="CAF9911109.1"/>
    <property type="molecule type" value="Genomic_DNA"/>
</dbReference>